<dbReference type="Gene3D" id="1.10.443.10">
    <property type="entry name" value="Intergrase catalytic core"/>
    <property type="match status" value="1"/>
</dbReference>
<evidence type="ECO:0000313" key="4">
    <source>
        <dbReference type="EMBL" id="MXO47483.1"/>
    </source>
</evidence>
<name>A0A844XQM3_9SPHN</name>
<dbReference type="SUPFAM" id="SSF47823">
    <property type="entry name" value="lambda integrase-like, N-terminal domain"/>
    <property type="match status" value="1"/>
</dbReference>
<dbReference type="PROSITE" id="PS51898">
    <property type="entry name" value="TYR_RECOMBINASE"/>
    <property type="match status" value="1"/>
</dbReference>
<dbReference type="Gene3D" id="1.10.150.130">
    <property type="match status" value="1"/>
</dbReference>
<evidence type="ECO:0000256" key="2">
    <source>
        <dbReference type="ARBA" id="ARBA00023172"/>
    </source>
</evidence>
<keyword evidence="1" id="KW-0238">DNA-binding</keyword>
<dbReference type="PANTHER" id="PTHR34605:SF4">
    <property type="entry name" value="DNA ADENINE METHYLTRANSFERASE"/>
    <property type="match status" value="1"/>
</dbReference>
<dbReference type="EMBL" id="WTYC01000002">
    <property type="protein sequence ID" value="MXO47483.1"/>
    <property type="molecule type" value="Genomic_DNA"/>
</dbReference>
<dbReference type="Pfam" id="PF00589">
    <property type="entry name" value="Phage_integrase"/>
    <property type="match status" value="1"/>
</dbReference>
<evidence type="ECO:0000313" key="5">
    <source>
        <dbReference type="Proteomes" id="UP000448199"/>
    </source>
</evidence>
<evidence type="ECO:0000259" key="3">
    <source>
        <dbReference type="PROSITE" id="PS51898"/>
    </source>
</evidence>
<dbReference type="InterPro" id="IPR010998">
    <property type="entry name" value="Integrase_recombinase_N"/>
</dbReference>
<protein>
    <submittedName>
        <fullName evidence="4">Tyrosine-type recombinase/integrase</fullName>
    </submittedName>
</protein>
<comment type="caution">
    <text evidence="4">The sequence shown here is derived from an EMBL/GenBank/DDBJ whole genome shotgun (WGS) entry which is preliminary data.</text>
</comment>
<dbReference type="GO" id="GO:0003677">
    <property type="term" value="F:DNA binding"/>
    <property type="evidence" value="ECO:0007669"/>
    <property type="project" value="UniProtKB-KW"/>
</dbReference>
<dbReference type="InterPro" id="IPR052925">
    <property type="entry name" value="Phage_Integrase-like_Recomb"/>
</dbReference>
<feature type="domain" description="Tyr recombinase" evidence="3">
    <location>
        <begin position="58"/>
        <end position="250"/>
    </location>
</feature>
<dbReference type="PANTHER" id="PTHR34605">
    <property type="entry name" value="PHAGE_INTEGRASE DOMAIN-CONTAINING PROTEIN"/>
    <property type="match status" value="1"/>
</dbReference>
<keyword evidence="2" id="KW-0233">DNA recombination</keyword>
<accession>A0A844XQM3</accession>
<dbReference type="InterPro" id="IPR002104">
    <property type="entry name" value="Integrase_catalytic"/>
</dbReference>
<evidence type="ECO:0000256" key="1">
    <source>
        <dbReference type="ARBA" id="ARBA00023125"/>
    </source>
</evidence>
<sequence>MAQFIDNEAETKAMSTVKHRVDAIRFAHLIADLPCPNQHSEVRLAVRRAKRRKSTRQQQVLGLTKELLDRMVVACPDTLSGRRDAALLSVGYDTLCRSGELVLLRIEHLSPCRTRLLIPRSKNDQFGEGRSAYLSDDTTAHLNEWLDASQITKGALFQGLHTRKLGERPLVTASVRRIVKRAAERAELTRPEVSALSGHSMRVGAAQDMFVAGFETLGIMQAGGWKSQNVLARYVEHASTHSMHLRRWKRLSEIHAEARMPAQSGLALQPRYGCER</sequence>
<gene>
    <name evidence="4" type="ORF">GRI69_04335</name>
</gene>
<dbReference type="GO" id="GO:0006310">
    <property type="term" value="P:DNA recombination"/>
    <property type="evidence" value="ECO:0007669"/>
    <property type="project" value="UniProtKB-KW"/>
</dbReference>
<dbReference type="SUPFAM" id="SSF56349">
    <property type="entry name" value="DNA breaking-rejoining enzymes"/>
    <property type="match status" value="1"/>
</dbReference>
<dbReference type="InterPro" id="IPR011010">
    <property type="entry name" value="DNA_brk_join_enz"/>
</dbReference>
<dbReference type="InterPro" id="IPR013762">
    <property type="entry name" value="Integrase-like_cat_sf"/>
</dbReference>
<dbReference type="Proteomes" id="UP000448199">
    <property type="component" value="Unassembled WGS sequence"/>
</dbReference>
<keyword evidence="5" id="KW-1185">Reference proteome</keyword>
<dbReference type="AlphaFoldDB" id="A0A844XQM3"/>
<proteinExistence type="predicted"/>
<organism evidence="4 5">
    <name type="scientific">Qipengyuania vulgaris</name>
    <dbReference type="NCBI Taxonomy" id="291985"/>
    <lineage>
        <taxon>Bacteria</taxon>
        <taxon>Pseudomonadati</taxon>
        <taxon>Pseudomonadota</taxon>
        <taxon>Alphaproteobacteria</taxon>
        <taxon>Sphingomonadales</taxon>
        <taxon>Erythrobacteraceae</taxon>
        <taxon>Qipengyuania</taxon>
    </lineage>
</organism>
<reference evidence="4 5" key="1">
    <citation type="submission" date="2019-12" db="EMBL/GenBank/DDBJ databases">
        <title>Genomic-based taxomic classification of the family Erythrobacteraceae.</title>
        <authorList>
            <person name="Xu L."/>
        </authorList>
    </citation>
    <scope>NUCLEOTIDE SEQUENCE [LARGE SCALE GENOMIC DNA]</scope>
    <source>
        <strain evidence="4 5">DSM 17792</strain>
    </source>
</reference>
<dbReference type="GO" id="GO:0015074">
    <property type="term" value="P:DNA integration"/>
    <property type="evidence" value="ECO:0007669"/>
    <property type="project" value="InterPro"/>
</dbReference>